<dbReference type="EMBL" id="MHSU01000014">
    <property type="protein sequence ID" value="OHA50585.1"/>
    <property type="molecule type" value="Genomic_DNA"/>
</dbReference>
<gene>
    <name evidence="2" type="ORF">A2W59_01310</name>
</gene>
<dbReference type="AlphaFoldDB" id="A0A1G2PQH4"/>
<keyword evidence="1" id="KW-0812">Transmembrane</keyword>
<feature type="transmembrane region" description="Helical" evidence="1">
    <location>
        <begin position="35"/>
        <end position="62"/>
    </location>
</feature>
<reference evidence="2 3" key="1">
    <citation type="journal article" date="2016" name="Nat. Commun.">
        <title>Thousands of microbial genomes shed light on interconnected biogeochemical processes in an aquifer system.</title>
        <authorList>
            <person name="Anantharaman K."/>
            <person name="Brown C.T."/>
            <person name="Hug L.A."/>
            <person name="Sharon I."/>
            <person name="Castelle C.J."/>
            <person name="Probst A.J."/>
            <person name="Thomas B.C."/>
            <person name="Singh A."/>
            <person name="Wilkins M.J."/>
            <person name="Karaoz U."/>
            <person name="Brodie E.L."/>
            <person name="Williams K.H."/>
            <person name="Hubbard S.S."/>
            <person name="Banfield J.F."/>
        </authorList>
    </citation>
    <scope>NUCLEOTIDE SEQUENCE [LARGE SCALE GENOMIC DNA]</scope>
</reference>
<sequence>MFHQNQKLIAHSGFMIDAHAENHQISNEPMTFDYWFWHGGFAVFISYILIAWGTGVFIKYIFSLLKKT</sequence>
<evidence type="ECO:0000313" key="2">
    <source>
        <dbReference type="EMBL" id="OHA50585.1"/>
    </source>
</evidence>
<keyword evidence="1" id="KW-1133">Transmembrane helix</keyword>
<organism evidence="2 3">
    <name type="scientific">Candidatus Terrybacteria bacterium RIFCSPHIGHO2_02_41_19</name>
    <dbReference type="NCBI Taxonomy" id="1802364"/>
    <lineage>
        <taxon>Bacteria</taxon>
        <taxon>Candidatus Terryibacteriota</taxon>
    </lineage>
</organism>
<keyword evidence="1" id="KW-0472">Membrane</keyword>
<evidence type="ECO:0000256" key="1">
    <source>
        <dbReference type="SAM" id="Phobius"/>
    </source>
</evidence>
<evidence type="ECO:0000313" key="3">
    <source>
        <dbReference type="Proteomes" id="UP000178646"/>
    </source>
</evidence>
<comment type="caution">
    <text evidence="2">The sequence shown here is derived from an EMBL/GenBank/DDBJ whole genome shotgun (WGS) entry which is preliminary data.</text>
</comment>
<name>A0A1G2PQH4_9BACT</name>
<proteinExistence type="predicted"/>
<dbReference type="Proteomes" id="UP000178646">
    <property type="component" value="Unassembled WGS sequence"/>
</dbReference>
<accession>A0A1G2PQH4</accession>
<protein>
    <submittedName>
        <fullName evidence="2">Uncharacterized protein</fullName>
    </submittedName>
</protein>